<reference evidence="7" key="1">
    <citation type="submission" date="2020-05" db="EMBL/GenBank/DDBJ databases">
        <authorList>
            <person name="Chiriac C."/>
            <person name="Salcher M."/>
            <person name="Ghai R."/>
            <person name="Kavagutti S V."/>
        </authorList>
    </citation>
    <scope>NUCLEOTIDE SEQUENCE</scope>
</reference>
<feature type="transmembrane region" description="Helical" evidence="5">
    <location>
        <begin position="106"/>
        <end position="128"/>
    </location>
</feature>
<feature type="transmembrane region" description="Helical" evidence="5">
    <location>
        <begin position="157"/>
        <end position="179"/>
    </location>
</feature>
<feature type="transmembrane region" description="Helical" evidence="5">
    <location>
        <begin position="75"/>
        <end position="94"/>
    </location>
</feature>
<dbReference type="GO" id="GO:0001518">
    <property type="term" value="C:voltage-gated sodium channel complex"/>
    <property type="evidence" value="ECO:0007669"/>
    <property type="project" value="TreeGrafter"/>
</dbReference>
<evidence type="ECO:0000256" key="3">
    <source>
        <dbReference type="ARBA" id="ARBA00022989"/>
    </source>
</evidence>
<evidence type="ECO:0000256" key="1">
    <source>
        <dbReference type="ARBA" id="ARBA00004141"/>
    </source>
</evidence>
<dbReference type="AlphaFoldDB" id="A0A6J6CIV3"/>
<dbReference type="InterPro" id="IPR043203">
    <property type="entry name" value="VGCC_Ca_Na"/>
</dbReference>
<feature type="transmembrane region" description="Helical" evidence="5">
    <location>
        <begin position="41"/>
        <end position="63"/>
    </location>
</feature>
<dbReference type="InterPro" id="IPR005821">
    <property type="entry name" value="Ion_trans_dom"/>
</dbReference>
<dbReference type="Gene3D" id="1.20.120.350">
    <property type="entry name" value="Voltage-gated potassium channels. Chain C"/>
    <property type="match status" value="1"/>
</dbReference>
<evidence type="ECO:0000256" key="2">
    <source>
        <dbReference type="ARBA" id="ARBA00022692"/>
    </source>
</evidence>
<feature type="transmembrane region" description="Helical" evidence="5">
    <location>
        <begin position="224"/>
        <end position="247"/>
    </location>
</feature>
<keyword evidence="3 5" id="KW-1133">Transmembrane helix</keyword>
<dbReference type="PANTHER" id="PTHR10037">
    <property type="entry name" value="VOLTAGE-GATED CATION CHANNEL CALCIUM AND SODIUM"/>
    <property type="match status" value="1"/>
</dbReference>
<evidence type="ECO:0000256" key="4">
    <source>
        <dbReference type="ARBA" id="ARBA00023136"/>
    </source>
</evidence>
<dbReference type="InterPro" id="IPR027359">
    <property type="entry name" value="Volt_channel_dom_sf"/>
</dbReference>
<sequence length="305" mass="34649">MSVSKDSTKVSYVRAYGKVKEIEPYRIRPLAQLVYSTKFELFISGVIVINAACLAILTLPNLSPETIAIANNIDIVAYVIYIIELLLRLISYGAKPWKFFQEGWNLFDFVVIGSTPFFQGQTAVIRLLRLMRLVRIFRFLPEVRILSASIVKSIPPLLSMSVLITMLLFLYGMAGYYFFGSDAPESWGNIGLSMKSLFILLTLENFPIYLEEAMLINPLAIPFFLSYVFLIVFTVLNVLIGIVLNAMDEARSEDKTQRNQVEELNELASKAEKLTSSDRATQEEIRAIRQRIMQITDEATSKTKR</sequence>
<keyword evidence="2 5" id="KW-0812">Transmembrane</keyword>
<organism evidence="7">
    <name type="scientific">freshwater metagenome</name>
    <dbReference type="NCBI Taxonomy" id="449393"/>
    <lineage>
        <taxon>unclassified sequences</taxon>
        <taxon>metagenomes</taxon>
        <taxon>ecological metagenomes</taxon>
    </lineage>
</organism>
<name>A0A6J6CIV3_9ZZZZ</name>
<dbReference type="PANTHER" id="PTHR10037:SF62">
    <property type="entry name" value="SODIUM CHANNEL PROTEIN 60E"/>
    <property type="match status" value="1"/>
</dbReference>
<dbReference type="Pfam" id="PF00520">
    <property type="entry name" value="Ion_trans"/>
    <property type="match status" value="1"/>
</dbReference>
<evidence type="ECO:0000259" key="6">
    <source>
        <dbReference type="Pfam" id="PF00520"/>
    </source>
</evidence>
<evidence type="ECO:0000313" key="7">
    <source>
        <dbReference type="EMBL" id="CAB4551432.1"/>
    </source>
</evidence>
<dbReference type="Gene3D" id="1.10.287.70">
    <property type="match status" value="1"/>
</dbReference>
<dbReference type="EMBL" id="CAEZTB010000018">
    <property type="protein sequence ID" value="CAB4551432.1"/>
    <property type="molecule type" value="Genomic_DNA"/>
</dbReference>
<keyword evidence="4 5" id="KW-0472">Membrane</keyword>
<comment type="subcellular location">
    <subcellularLocation>
        <location evidence="1">Membrane</location>
        <topology evidence="1">Multi-pass membrane protein</topology>
    </subcellularLocation>
</comment>
<dbReference type="SUPFAM" id="SSF81324">
    <property type="entry name" value="Voltage-gated potassium channels"/>
    <property type="match status" value="1"/>
</dbReference>
<dbReference type="GO" id="GO:0005248">
    <property type="term" value="F:voltage-gated sodium channel activity"/>
    <property type="evidence" value="ECO:0007669"/>
    <property type="project" value="TreeGrafter"/>
</dbReference>
<proteinExistence type="predicted"/>
<protein>
    <submittedName>
        <fullName evidence="7">Unannotated protein</fullName>
    </submittedName>
</protein>
<evidence type="ECO:0000256" key="5">
    <source>
        <dbReference type="SAM" id="Phobius"/>
    </source>
</evidence>
<gene>
    <name evidence="7" type="ORF">UFOPK1581_00202</name>
</gene>
<accession>A0A6J6CIV3</accession>
<feature type="domain" description="Ion transport" evidence="6">
    <location>
        <begin position="39"/>
        <end position="253"/>
    </location>
</feature>